<accession>A0ABQ4XQQ7</accession>
<keyword evidence="2" id="KW-1185">Reference proteome</keyword>
<proteinExistence type="predicted"/>
<name>A0ABQ4XQQ7_9ASTR</name>
<comment type="caution">
    <text evidence="1">The sequence shown here is derived from an EMBL/GenBank/DDBJ whole genome shotgun (WGS) entry which is preliminary data.</text>
</comment>
<dbReference type="EMBL" id="BQNB010009738">
    <property type="protein sequence ID" value="GJS67719.1"/>
    <property type="molecule type" value="Genomic_DNA"/>
</dbReference>
<sequence length="120" mass="13585">MVGEYSSRIKAWDDVILKLRSRLSKWKVKTLSIGGRLTLLKSVLGASPIEICLFLKSPTGVLKVMESSAAEVGLLDPHDGHRSKCGQSWILSIQFSSKVKAMLEGRVSFVSWWFIWNFWE</sequence>
<evidence type="ECO:0008006" key="3">
    <source>
        <dbReference type="Google" id="ProtNLM"/>
    </source>
</evidence>
<reference evidence="1" key="1">
    <citation type="journal article" date="2022" name="Int. J. Mol. Sci.">
        <title>Draft Genome of Tanacetum Coccineum: Genomic Comparison of Closely Related Tanacetum-Family Plants.</title>
        <authorList>
            <person name="Yamashiro T."/>
            <person name="Shiraishi A."/>
            <person name="Nakayama K."/>
            <person name="Satake H."/>
        </authorList>
    </citation>
    <scope>NUCLEOTIDE SEQUENCE</scope>
</reference>
<reference evidence="1" key="2">
    <citation type="submission" date="2022-01" db="EMBL/GenBank/DDBJ databases">
        <authorList>
            <person name="Yamashiro T."/>
            <person name="Shiraishi A."/>
            <person name="Satake H."/>
            <person name="Nakayama K."/>
        </authorList>
    </citation>
    <scope>NUCLEOTIDE SEQUENCE</scope>
</reference>
<organism evidence="1 2">
    <name type="scientific">Tanacetum coccineum</name>
    <dbReference type="NCBI Taxonomy" id="301880"/>
    <lineage>
        <taxon>Eukaryota</taxon>
        <taxon>Viridiplantae</taxon>
        <taxon>Streptophyta</taxon>
        <taxon>Embryophyta</taxon>
        <taxon>Tracheophyta</taxon>
        <taxon>Spermatophyta</taxon>
        <taxon>Magnoliopsida</taxon>
        <taxon>eudicotyledons</taxon>
        <taxon>Gunneridae</taxon>
        <taxon>Pentapetalae</taxon>
        <taxon>asterids</taxon>
        <taxon>campanulids</taxon>
        <taxon>Asterales</taxon>
        <taxon>Asteraceae</taxon>
        <taxon>Asteroideae</taxon>
        <taxon>Anthemideae</taxon>
        <taxon>Anthemidinae</taxon>
        <taxon>Tanacetum</taxon>
    </lineage>
</organism>
<dbReference type="Proteomes" id="UP001151760">
    <property type="component" value="Unassembled WGS sequence"/>
</dbReference>
<gene>
    <name evidence="1" type="ORF">Tco_0682284</name>
</gene>
<protein>
    <recommendedName>
        <fullName evidence="3">RNA-directed DNA polymerase, eukaryota</fullName>
    </recommendedName>
</protein>
<evidence type="ECO:0000313" key="1">
    <source>
        <dbReference type="EMBL" id="GJS67719.1"/>
    </source>
</evidence>
<dbReference type="PANTHER" id="PTHR33116">
    <property type="entry name" value="REVERSE TRANSCRIPTASE ZINC-BINDING DOMAIN-CONTAINING PROTEIN-RELATED-RELATED"/>
    <property type="match status" value="1"/>
</dbReference>
<dbReference type="PANTHER" id="PTHR33116:SF78">
    <property type="entry name" value="OS12G0587133 PROTEIN"/>
    <property type="match status" value="1"/>
</dbReference>
<evidence type="ECO:0000313" key="2">
    <source>
        <dbReference type="Proteomes" id="UP001151760"/>
    </source>
</evidence>